<dbReference type="RefSeq" id="WP_226747646.1">
    <property type="nucleotide sequence ID" value="NZ_JAJATZ010000002.1"/>
</dbReference>
<protein>
    <submittedName>
        <fullName evidence="1">Uncharacterized protein</fullName>
    </submittedName>
</protein>
<evidence type="ECO:0000313" key="2">
    <source>
        <dbReference type="Proteomes" id="UP001138961"/>
    </source>
</evidence>
<evidence type="ECO:0000313" key="1">
    <source>
        <dbReference type="EMBL" id="MCB5198770.1"/>
    </source>
</evidence>
<keyword evidence="2" id="KW-1185">Reference proteome</keyword>
<sequence>MAISSTITPFRVNKSPTSSFDASALALIAFAQIADLIAAGVAADAEVVQFGDPALAAYADAAADAWAQCQTAVTVFLMRQDVDPILKAAARQVDGLLRDRGDAPEELDLYPLTLRRLAERCLTLRTEWSRQVSAELTHLAALLGALVADAVAEIDLAADDAAFLSIPEA</sequence>
<accession>A0ABS8BSQ7</accession>
<organism evidence="1 2">
    <name type="scientific">Loktanella gaetbuli</name>
    <dbReference type="NCBI Taxonomy" id="2881335"/>
    <lineage>
        <taxon>Bacteria</taxon>
        <taxon>Pseudomonadati</taxon>
        <taxon>Pseudomonadota</taxon>
        <taxon>Alphaproteobacteria</taxon>
        <taxon>Rhodobacterales</taxon>
        <taxon>Roseobacteraceae</taxon>
        <taxon>Loktanella</taxon>
    </lineage>
</organism>
<reference evidence="1" key="1">
    <citation type="submission" date="2021-10" db="EMBL/GenBank/DDBJ databases">
        <title>Loktanella gaetbuli sp. nov., isolated from a tidal flat.</title>
        <authorList>
            <person name="Park S."/>
            <person name="Yoon J.-H."/>
        </authorList>
    </citation>
    <scope>NUCLEOTIDE SEQUENCE</scope>
    <source>
        <strain evidence="1">TSTF-M6</strain>
    </source>
</reference>
<name>A0ABS8BSQ7_9RHOB</name>
<gene>
    <name evidence="1" type="ORF">LGQ03_05915</name>
</gene>
<dbReference type="EMBL" id="JAJATZ010000002">
    <property type="protein sequence ID" value="MCB5198770.1"/>
    <property type="molecule type" value="Genomic_DNA"/>
</dbReference>
<dbReference type="Proteomes" id="UP001138961">
    <property type="component" value="Unassembled WGS sequence"/>
</dbReference>
<proteinExistence type="predicted"/>
<comment type="caution">
    <text evidence="1">The sequence shown here is derived from an EMBL/GenBank/DDBJ whole genome shotgun (WGS) entry which is preliminary data.</text>
</comment>